<dbReference type="STRING" id="1089553.Tph_c02040"/>
<dbReference type="RefSeq" id="WP_015049370.1">
    <property type="nucleotide sequence ID" value="NC_018870.1"/>
</dbReference>
<evidence type="ECO:0000256" key="4">
    <source>
        <dbReference type="ARBA" id="ARBA00023136"/>
    </source>
</evidence>
<comment type="subcellular location">
    <subcellularLocation>
        <location evidence="1">Membrane</location>
        <topology evidence="1">Multi-pass membrane protein</topology>
    </subcellularLocation>
</comment>
<dbReference type="GO" id="GO:0016765">
    <property type="term" value="F:transferase activity, transferring alkyl or aryl (other than methyl) groups"/>
    <property type="evidence" value="ECO:0007669"/>
    <property type="project" value="InterPro"/>
</dbReference>
<evidence type="ECO:0000256" key="3">
    <source>
        <dbReference type="ARBA" id="ARBA00022989"/>
    </source>
</evidence>
<keyword evidence="7" id="KW-1185">Reference proteome</keyword>
<keyword evidence="3 5" id="KW-1133">Transmembrane helix</keyword>
<feature type="transmembrane region" description="Helical" evidence="5">
    <location>
        <begin position="227"/>
        <end position="244"/>
    </location>
</feature>
<feature type="transmembrane region" description="Helical" evidence="5">
    <location>
        <begin position="79"/>
        <end position="100"/>
    </location>
</feature>
<dbReference type="NCBIfam" id="NF008977">
    <property type="entry name" value="PRK12324.1-2"/>
    <property type="match status" value="1"/>
</dbReference>
<dbReference type="HOGENOM" id="CLU_029423_0_1_9"/>
<evidence type="ECO:0000256" key="1">
    <source>
        <dbReference type="ARBA" id="ARBA00004141"/>
    </source>
</evidence>
<dbReference type="KEGG" id="tpz:Tph_c02040"/>
<dbReference type="GO" id="GO:0016020">
    <property type="term" value="C:membrane"/>
    <property type="evidence" value="ECO:0007669"/>
    <property type="project" value="UniProtKB-SubCell"/>
</dbReference>
<accession>K4LC07</accession>
<feature type="transmembrane region" description="Helical" evidence="5">
    <location>
        <begin position="39"/>
        <end position="58"/>
    </location>
</feature>
<dbReference type="PANTHER" id="PTHR42723:SF1">
    <property type="entry name" value="CHLOROPHYLL SYNTHASE, CHLOROPLASTIC"/>
    <property type="match status" value="1"/>
</dbReference>
<protein>
    <submittedName>
        <fullName evidence="6">Prenyltransferase UbiA</fullName>
        <ecNumber evidence="6">2.5.1.-</ecNumber>
    </submittedName>
</protein>
<evidence type="ECO:0000313" key="6">
    <source>
        <dbReference type="EMBL" id="AFV10451.1"/>
    </source>
</evidence>
<keyword evidence="6" id="KW-0808">Transferase</keyword>
<dbReference type="Gene3D" id="1.10.357.140">
    <property type="entry name" value="UbiA prenyltransferase"/>
    <property type="match status" value="1"/>
</dbReference>
<dbReference type="EC" id="2.5.1.-" evidence="6"/>
<keyword evidence="4 5" id="KW-0472">Membrane</keyword>
<dbReference type="PANTHER" id="PTHR42723">
    <property type="entry name" value="CHLOROPHYLL SYNTHASE"/>
    <property type="match status" value="1"/>
</dbReference>
<evidence type="ECO:0000256" key="5">
    <source>
        <dbReference type="SAM" id="Phobius"/>
    </source>
</evidence>
<organism evidence="6 7">
    <name type="scientific">Thermacetogenium phaeum (strain ATCC BAA-254 / DSM 26808 / PB)</name>
    <dbReference type="NCBI Taxonomy" id="1089553"/>
    <lineage>
        <taxon>Bacteria</taxon>
        <taxon>Bacillati</taxon>
        <taxon>Bacillota</taxon>
        <taxon>Clostridia</taxon>
        <taxon>Thermoanaerobacterales</taxon>
        <taxon>Thermoanaerobacteraceae</taxon>
        <taxon>Thermacetogenium</taxon>
    </lineage>
</organism>
<keyword evidence="2 5" id="KW-0812">Transmembrane</keyword>
<evidence type="ECO:0000256" key="2">
    <source>
        <dbReference type="ARBA" id="ARBA00022692"/>
    </source>
</evidence>
<name>K4LC07_THEPS</name>
<dbReference type="InterPro" id="IPR000537">
    <property type="entry name" value="UbiA_prenyltransferase"/>
</dbReference>
<dbReference type="Pfam" id="PF01040">
    <property type="entry name" value="UbiA"/>
    <property type="match status" value="1"/>
</dbReference>
<feature type="transmembrane region" description="Helical" evidence="5">
    <location>
        <begin position="199"/>
        <end position="221"/>
    </location>
</feature>
<dbReference type="NCBIfam" id="NF008978">
    <property type="entry name" value="PRK12324.1-4"/>
    <property type="match status" value="1"/>
</dbReference>
<reference evidence="6 7" key="1">
    <citation type="journal article" date="2012" name="BMC Genomics">
        <title>Genome-guided analysis of physiological and morphological traits of the fermentative acetate oxidizer Thermacetogenium phaeum.</title>
        <authorList>
            <person name="Oehler D."/>
            <person name="Poehlein A."/>
            <person name="Leimbach A."/>
            <person name="Muller N."/>
            <person name="Daniel R."/>
            <person name="Gottschalk G."/>
            <person name="Schink B."/>
        </authorList>
    </citation>
    <scope>NUCLEOTIDE SEQUENCE [LARGE SCALE GENOMIC DNA]</scope>
    <source>
        <strain evidence="7">ATCC BAA-254 / DSM 26808 / PB</strain>
    </source>
</reference>
<proteinExistence type="predicted"/>
<evidence type="ECO:0000313" key="7">
    <source>
        <dbReference type="Proteomes" id="UP000000467"/>
    </source>
</evidence>
<dbReference type="EMBL" id="CP003732">
    <property type="protein sequence ID" value="AFV10451.1"/>
    <property type="molecule type" value="Genomic_DNA"/>
</dbReference>
<sequence length="293" mass="31818">MDYVRLLRPKQWLKNFFVFAALVFSRSACDPVLLGRTAAAFAVFCALSSGVYVLNDIYDRERDRLHPVKRNRPIASGRVPVGAAGTYAALLLAAGVTGGFLVNAELGLVALTYALLMAGYSLRLKELVLLDVFTIAAGFLLRVVAGVAAIGVSLSPWLFLCTLFLSLFLALGKRRHELFLLSEGAGEHRPALDGYSQAFIDQMISIATSATIISYSLYTFLAPTSRLLMVTIPFVLYGLFRYLYVIYRTGGGGAPEDVLVGDRPLQAAVLLWIITCFLILYLGEAPGVPVLAP</sequence>
<dbReference type="InterPro" id="IPR050475">
    <property type="entry name" value="Prenyltransferase_related"/>
</dbReference>
<dbReference type="eggNOG" id="COG0382">
    <property type="taxonomic scope" value="Bacteria"/>
</dbReference>
<dbReference type="InterPro" id="IPR044878">
    <property type="entry name" value="UbiA_sf"/>
</dbReference>
<dbReference type="AlphaFoldDB" id="K4LC07"/>
<gene>
    <name evidence="6" type="primary">ubiA1</name>
    <name evidence="6" type="ordered locus">Tph_c02040</name>
</gene>
<feature type="transmembrane region" description="Helical" evidence="5">
    <location>
        <begin position="265"/>
        <end position="283"/>
    </location>
</feature>
<dbReference type="Proteomes" id="UP000000467">
    <property type="component" value="Chromosome"/>
</dbReference>
<dbReference type="CDD" id="cd13963">
    <property type="entry name" value="PT_UbiA_2"/>
    <property type="match status" value="1"/>
</dbReference>
<feature type="transmembrane region" description="Helical" evidence="5">
    <location>
        <begin position="106"/>
        <end position="122"/>
    </location>
</feature>